<comment type="similarity">
    <text evidence="12">Belongs to the helicase family. PriA subfamily.</text>
</comment>
<evidence type="ECO:0000259" key="13">
    <source>
        <dbReference type="PROSITE" id="PS51192"/>
    </source>
</evidence>
<gene>
    <name evidence="12" type="primary">priA</name>
    <name evidence="15" type="ORF">A2519_05410</name>
</gene>
<evidence type="ECO:0000256" key="4">
    <source>
        <dbReference type="ARBA" id="ARBA00022741"/>
    </source>
</evidence>
<evidence type="ECO:0000313" key="16">
    <source>
        <dbReference type="Proteomes" id="UP000179243"/>
    </source>
</evidence>
<dbReference type="PANTHER" id="PTHR30580:SF0">
    <property type="entry name" value="PRIMOSOMAL PROTEIN N"/>
    <property type="match status" value="1"/>
</dbReference>
<dbReference type="GO" id="GO:0016887">
    <property type="term" value="F:ATP hydrolysis activity"/>
    <property type="evidence" value="ECO:0007669"/>
    <property type="project" value="RHEA"/>
</dbReference>
<evidence type="ECO:0000256" key="8">
    <source>
        <dbReference type="ARBA" id="ARBA00022840"/>
    </source>
</evidence>
<evidence type="ECO:0000256" key="11">
    <source>
        <dbReference type="ARBA" id="ARBA00048988"/>
    </source>
</evidence>
<evidence type="ECO:0000256" key="7">
    <source>
        <dbReference type="ARBA" id="ARBA00022833"/>
    </source>
</evidence>
<organism evidence="15 16">
    <name type="scientific">Candidatus Raymondbacteria bacterium RIFOXYD12_FULL_49_13</name>
    <dbReference type="NCBI Taxonomy" id="1817890"/>
    <lineage>
        <taxon>Bacteria</taxon>
        <taxon>Raymondiibacteriota</taxon>
    </lineage>
</organism>
<evidence type="ECO:0000256" key="6">
    <source>
        <dbReference type="ARBA" id="ARBA00022806"/>
    </source>
</evidence>
<dbReference type="InterPro" id="IPR005259">
    <property type="entry name" value="PriA"/>
</dbReference>
<dbReference type="Gene3D" id="3.40.1440.60">
    <property type="entry name" value="PriA, 3(prime) DNA-binding domain"/>
    <property type="match status" value="1"/>
</dbReference>
<keyword evidence="2 12" id="KW-0235">DNA replication</keyword>
<dbReference type="SMART" id="SM00487">
    <property type="entry name" value="DEXDc"/>
    <property type="match status" value="1"/>
</dbReference>
<proteinExistence type="inferred from homology"/>
<dbReference type="Pfam" id="PF18319">
    <property type="entry name" value="Zn_ribbon_PriA"/>
    <property type="match status" value="1"/>
</dbReference>
<evidence type="ECO:0000256" key="12">
    <source>
        <dbReference type="HAMAP-Rule" id="MF_00983"/>
    </source>
</evidence>
<feature type="binding site" evidence="12">
    <location>
        <position position="347"/>
    </location>
    <ligand>
        <name>Zn(2+)</name>
        <dbReference type="ChEBI" id="CHEBI:29105"/>
        <label>1</label>
    </ligand>
</feature>
<dbReference type="HAMAP" id="MF_00983">
    <property type="entry name" value="PriA"/>
    <property type="match status" value="1"/>
</dbReference>
<dbReference type="InterPro" id="IPR041236">
    <property type="entry name" value="PriA_C"/>
</dbReference>
<feature type="domain" description="Helicase ATP-binding" evidence="13">
    <location>
        <begin position="118"/>
        <end position="285"/>
    </location>
</feature>
<keyword evidence="9 12" id="KW-0238">DNA-binding</keyword>
<dbReference type="Pfam" id="PF00271">
    <property type="entry name" value="Helicase_C"/>
    <property type="match status" value="1"/>
</dbReference>
<feature type="binding site" evidence="12">
    <location>
        <position position="387"/>
    </location>
    <ligand>
        <name>Zn(2+)</name>
        <dbReference type="ChEBI" id="CHEBI:29105"/>
        <label>1</label>
    </ligand>
</feature>
<dbReference type="CDD" id="cd17929">
    <property type="entry name" value="DEXHc_priA"/>
    <property type="match status" value="1"/>
</dbReference>
<dbReference type="GO" id="GO:0006310">
    <property type="term" value="P:DNA recombination"/>
    <property type="evidence" value="ECO:0007669"/>
    <property type="project" value="InterPro"/>
</dbReference>
<dbReference type="GO" id="GO:1990077">
    <property type="term" value="C:primosome complex"/>
    <property type="evidence" value="ECO:0007669"/>
    <property type="project" value="UniProtKB-UniRule"/>
</dbReference>
<dbReference type="GO" id="GO:0006269">
    <property type="term" value="P:DNA replication, synthesis of primer"/>
    <property type="evidence" value="ECO:0007669"/>
    <property type="project" value="UniProtKB-KW"/>
</dbReference>
<dbReference type="InterPro" id="IPR027417">
    <property type="entry name" value="P-loop_NTPase"/>
</dbReference>
<evidence type="ECO:0000256" key="5">
    <source>
        <dbReference type="ARBA" id="ARBA00022801"/>
    </source>
</evidence>
<comment type="catalytic activity">
    <reaction evidence="11 12">
        <text>ATP + H2O = ADP + phosphate + H(+)</text>
        <dbReference type="Rhea" id="RHEA:13065"/>
        <dbReference type="ChEBI" id="CHEBI:15377"/>
        <dbReference type="ChEBI" id="CHEBI:15378"/>
        <dbReference type="ChEBI" id="CHEBI:30616"/>
        <dbReference type="ChEBI" id="CHEBI:43474"/>
        <dbReference type="ChEBI" id="CHEBI:456216"/>
        <dbReference type="EC" id="5.6.2.4"/>
    </reaction>
</comment>
<reference evidence="15 16" key="1">
    <citation type="journal article" date="2016" name="Nat. Commun.">
        <title>Thousands of microbial genomes shed light on interconnected biogeochemical processes in an aquifer system.</title>
        <authorList>
            <person name="Anantharaman K."/>
            <person name="Brown C.T."/>
            <person name="Hug L.A."/>
            <person name="Sharon I."/>
            <person name="Castelle C.J."/>
            <person name="Probst A.J."/>
            <person name="Thomas B.C."/>
            <person name="Singh A."/>
            <person name="Wilkins M.J."/>
            <person name="Karaoz U."/>
            <person name="Brodie E.L."/>
            <person name="Williams K.H."/>
            <person name="Hubbard S.S."/>
            <person name="Banfield J.F."/>
        </authorList>
    </citation>
    <scope>NUCLEOTIDE SEQUENCE [LARGE SCALE GENOMIC DNA]</scope>
</reference>
<dbReference type="InterPro" id="IPR040498">
    <property type="entry name" value="PriA_CRR"/>
</dbReference>
<keyword evidence="3 12" id="KW-0479">Metal-binding</keyword>
<dbReference type="Gene3D" id="3.40.50.300">
    <property type="entry name" value="P-loop containing nucleotide triphosphate hydrolases"/>
    <property type="match status" value="2"/>
</dbReference>
<keyword evidence="1 12" id="KW-0639">Primosome</keyword>
<evidence type="ECO:0000256" key="1">
    <source>
        <dbReference type="ARBA" id="ARBA00022515"/>
    </source>
</evidence>
<dbReference type="FunFam" id="3.40.50.300:FF:000489">
    <property type="entry name" value="Primosome assembly protein PriA"/>
    <property type="match status" value="1"/>
</dbReference>
<dbReference type="NCBIfam" id="TIGR00595">
    <property type="entry name" value="priA"/>
    <property type="match status" value="1"/>
</dbReference>
<feature type="binding site" evidence="12">
    <location>
        <position position="377"/>
    </location>
    <ligand>
        <name>Zn(2+)</name>
        <dbReference type="ChEBI" id="CHEBI:29105"/>
        <label>2</label>
    </ligand>
</feature>
<dbReference type="Proteomes" id="UP000179243">
    <property type="component" value="Unassembled WGS sequence"/>
</dbReference>
<dbReference type="GO" id="GO:0005524">
    <property type="term" value="F:ATP binding"/>
    <property type="evidence" value="ECO:0007669"/>
    <property type="project" value="UniProtKB-UniRule"/>
</dbReference>
<feature type="domain" description="Helicase C-terminal" evidence="14">
    <location>
        <begin position="368"/>
        <end position="540"/>
    </location>
</feature>
<protein>
    <recommendedName>
        <fullName evidence="12">Replication restart protein PriA</fullName>
    </recommendedName>
    <alternativeName>
        <fullName evidence="12">ATP-dependent DNA helicase PriA</fullName>
        <ecNumber evidence="12">5.6.2.4</ecNumber>
    </alternativeName>
    <alternativeName>
        <fullName evidence="12">DNA 3'-5' helicase PriA</fullName>
    </alternativeName>
</protein>
<evidence type="ECO:0000313" key="15">
    <source>
        <dbReference type="EMBL" id="OGK05527.1"/>
    </source>
</evidence>
<feature type="binding site" evidence="12">
    <location>
        <position position="356"/>
    </location>
    <ligand>
        <name>Zn(2+)</name>
        <dbReference type="ChEBI" id="CHEBI:29105"/>
        <label>2</label>
    </ligand>
</feature>
<accession>A0A1F7FGA0</accession>
<keyword evidence="4 12" id="KW-0547">Nucleotide-binding</keyword>
<keyword evidence="10 12" id="KW-0413">Isomerase</keyword>
<feature type="binding site" evidence="12">
    <location>
        <position position="374"/>
    </location>
    <ligand>
        <name>Zn(2+)</name>
        <dbReference type="ChEBI" id="CHEBI:29105"/>
        <label>2</label>
    </ligand>
</feature>
<dbReference type="InterPro" id="IPR001650">
    <property type="entry name" value="Helicase_C-like"/>
</dbReference>
<dbReference type="InterPro" id="IPR014001">
    <property type="entry name" value="Helicase_ATP-bd"/>
</dbReference>
<dbReference type="EC" id="5.6.2.4" evidence="12"/>
<evidence type="ECO:0000256" key="3">
    <source>
        <dbReference type="ARBA" id="ARBA00022723"/>
    </source>
</evidence>
<dbReference type="Pfam" id="PF17764">
    <property type="entry name" value="PriA_3primeBD"/>
    <property type="match status" value="1"/>
</dbReference>
<comment type="caution">
    <text evidence="15">The sequence shown here is derived from an EMBL/GenBank/DDBJ whole genome shotgun (WGS) entry which is preliminary data.</text>
</comment>
<feature type="binding site" evidence="12">
    <location>
        <position position="359"/>
    </location>
    <ligand>
        <name>Zn(2+)</name>
        <dbReference type="ChEBI" id="CHEBI:29105"/>
        <label>2</label>
    </ligand>
</feature>
<dbReference type="SMART" id="SM00490">
    <property type="entry name" value="HELICc"/>
    <property type="match status" value="1"/>
</dbReference>
<dbReference type="PROSITE" id="PS51192">
    <property type="entry name" value="HELICASE_ATP_BIND_1"/>
    <property type="match status" value="1"/>
</dbReference>
<evidence type="ECO:0000256" key="9">
    <source>
        <dbReference type="ARBA" id="ARBA00023125"/>
    </source>
</evidence>
<dbReference type="Pfam" id="PF18074">
    <property type="entry name" value="PriA_C"/>
    <property type="match status" value="1"/>
</dbReference>
<keyword evidence="8 12" id="KW-0067">ATP-binding</keyword>
<dbReference type="EMBL" id="MFYX01000055">
    <property type="protein sequence ID" value="OGK05527.1"/>
    <property type="molecule type" value="Genomic_DNA"/>
</dbReference>
<dbReference type="PROSITE" id="PS51194">
    <property type="entry name" value="HELICASE_CTER"/>
    <property type="match status" value="1"/>
</dbReference>
<keyword evidence="6 12" id="KW-0347">Helicase</keyword>
<keyword evidence="7 12" id="KW-0862">Zinc</keyword>
<comment type="subunit">
    <text evidence="12">Component of the replication restart primosome.</text>
</comment>
<dbReference type="InterPro" id="IPR041222">
    <property type="entry name" value="PriA_3primeBD"/>
</dbReference>
<comment type="catalytic activity">
    <reaction evidence="12">
        <text>Couples ATP hydrolysis with the unwinding of duplex DNA by translocating in the 3'-5' direction.</text>
        <dbReference type="EC" id="5.6.2.4"/>
    </reaction>
</comment>
<dbReference type="CDD" id="cd18804">
    <property type="entry name" value="SF2_C_priA"/>
    <property type="match status" value="1"/>
</dbReference>
<dbReference type="AlphaFoldDB" id="A0A1F7FGA0"/>
<comment type="function">
    <text evidence="12">Initiates the restart of stalled replication forks, which reloads the replicative helicase on sites other than the origin of replication. Recognizes and binds to abandoned replication forks and remodels them to uncover a helicase loading site. Promotes assembly of the primosome at these replication forks.</text>
</comment>
<evidence type="ECO:0000259" key="14">
    <source>
        <dbReference type="PROSITE" id="PS51194"/>
    </source>
</evidence>
<feature type="binding site" evidence="12">
    <location>
        <position position="350"/>
    </location>
    <ligand>
        <name>Zn(2+)</name>
        <dbReference type="ChEBI" id="CHEBI:29105"/>
        <label>1</label>
    </ligand>
</feature>
<dbReference type="GO" id="GO:0003677">
    <property type="term" value="F:DNA binding"/>
    <property type="evidence" value="ECO:0007669"/>
    <property type="project" value="UniProtKB-UniRule"/>
</dbReference>
<dbReference type="GO" id="GO:0006270">
    <property type="term" value="P:DNA replication initiation"/>
    <property type="evidence" value="ECO:0007669"/>
    <property type="project" value="TreeGrafter"/>
</dbReference>
<dbReference type="InterPro" id="IPR042115">
    <property type="entry name" value="PriA_3primeBD_sf"/>
</dbReference>
<evidence type="ECO:0000256" key="10">
    <source>
        <dbReference type="ARBA" id="ARBA00023235"/>
    </source>
</evidence>
<evidence type="ECO:0000256" key="2">
    <source>
        <dbReference type="ARBA" id="ARBA00022705"/>
    </source>
</evidence>
<dbReference type="GO" id="GO:0006302">
    <property type="term" value="P:double-strand break repair"/>
    <property type="evidence" value="ECO:0007669"/>
    <property type="project" value="InterPro"/>
</dbReference>
<dbReference type="GO" id="GO:0043138">
    <property type="term" value="F:3'-5' DNA helicase activity"/>
    <property type="evidence" value="ECO:0007669"/>
    <property type="project" value="UniProtKB-EC"/>
</dbReference>
<name>A0A1F7FGA0_UNCRA</name>
<dbReference type="SUPFAM" id="SSF52540">
    <property type="entry name" value="P-loop containing nucleoside triphosphate hydrolases"/>
    <property type="match status" value="2"/>
</dbReference>
<keyword evidence="5 12" id="KW-0378">Hydrolase</keyword>
<comment type="cofactor">
    <cofactor evidence="12">
        <name>Zn(2+)</name>
        <dbReference type="ChEBI" id="CHEBI:29105"/>
    </cofactor>
    <text evidence="12">Binds 2 zinc ions per subunit.</text>
</comment>
<dbReference type="PANTHER" id="PTHR30580">
    <property type="entry name" value="PRIMOSOMAL PROTEIN N"/>
    <property type="match status" value="1"/>
</dbReference>
<dbReference type="GO" id="GO:0008270">
    <property type="term" value="F:zinc ion binding"/>
    <property type="evidence" value="ECO:0007669"/>
    <property type="project" value="UniProtKB-UniRule"/>
</dbReference>
<dbReference type="Pfam" id="PF00270">
    <property type="entry name" value="DEAD"/>
    <property type="match status" value="1"/>
</dbReference>
<dbReference type="InterPro" id="IPR011545">
    <property type="entry name" value="DEAD/DEAH_box_helicase_dom"/>
</dbReference>
<feature type="binding site" evidence="12">
    <location>
        <position position="390"/>
    </location>
    <ligand>
        <name>Zn(2+)</name>
        <dbReference type="ChEBI" id="CHEBI:29105"/>
        <label>1</label>
    </ligand>
</feature>
<sequence length="639" mass="70986">MIFPGIRVQAQLGETLRWGFVCEILEQAPVERLKTVCAVGSPAHSFSPTYMRFLLWLADYYCAFSGDVLRTALPRAIERAFDKAVVSYAAHKDTRDPPMPPGPLTGEQQQAFAAIAAACDSGGHATFLVQGVTGSGKSHIYYHCAHHALEQGKAALVMVPEISLTPQTVSMFTGIFGNEVAVFHSGMTEKERIANWFSVLAGIKRIVIGVRSVIFAPIPRLGLVIVDEEHDSSYAQDEKSFNFNARDAIIMRAKLEGAVVVLGSATPSLESRYNCQLGKYRLLTLARRYNDQSLPRVTLVDMRTERKENNWSLFSRALQEKIACKLERSEQVILLKNRRGFANFLQCGECGHVPLCGQCSVSLTYHKSIGRMVCHYCDSRTLPPETCPSCGGHRLKPAGAGVERVEEELRKLFPGITAVRLDHDAASRANKVGDILETFRSGRAQVLIGTQMVSKGLDFHKVTLVGVILADTGLFMPDFHSSERNFQLLTQVAGRSGRGSSAGEVVLQTYAPDERSIQFAVAQDYDSYYRHELENRRELGFTPFSRGVLVKFLDKTEKRSREAAFYFARAIEGKEGVDVLGPSPAPLFKIRNMFRHFMYIKGRDSVLLHAAVAEGFARFRASSFRKVKVRVAFDPDSLL</sequence>